<dbReference type="Proteomes" id="UP000273326">
    <property type="component" value="Chromosome"/>
</dbReference>
<evidence type="ECO:0000256" key="5">
    <source>
        <dbReference type="ARBA" id="ARBA00022475"/>
    </source>
</evidence>
<comment type="subcellular location">
    <subcellularLocation>
        <location evidence="1">Cell membrane</location>
        <topology evidence="1">Peripheral membrane protein</topology>
        <orientation evidence="1">Cytoplasmic side</orientation>
    </subcellularLocation>
</comment>
<comment type="similarity">
    <text evidence="2">Belongs to the FliJ family.</text>
</comment>
<evidence type="ECO:0000256" key="3">
    <source>
        <dbReference type="ARBA" id="ARBA00020392"/>
    </source>
</evidence>
<proteinExistence type="inferred from homology"/>
<evidence type="ECO:0000256" key="7">
    <source>
        <dbReference type="ARBA" id="ARBA00022795"/>
    </source>
</evidence>
<keyword evidence="7" id="KW-1005">Bacterial flagellum biogenesis</keyword>
<feature type="coiled-coil region" evidence="11">
    <location>
        <begin position="77"/>
        <end position="129"/>
    </location>
</feature>
<evidence type="ECO:0000313" key="13">
    <source>
        <dbReference type="Proteomes" id="UP000273326"/>
    </source>
</evidence>
<keyword evidence="5" id="KW-1003">Cell membrane</keyword>
<dbReference type="InterPro" id="IPR053716">
    <property type="entry name" value="Flag_assembly_chemotaxis_eff"/>
</dbReference>
<keyword evidence="10" id="KW-1006">Bacterial flagellum protein export</keyword>
<dbReference type="NCBIfam" id="TIGR02473">
    <property type="entry name" value="flagell_FliJ"/>
    <property type="match status" value="1"/>
</dbReference>
<dbReference type="GO" id="GO:0015031">
    <property type="term" value="P:protein transport"/>
    <property type="evidence" value="ECO:0007669"/>
    <property type="project" value="UniProtKB-KW"/>
</dbReference>
<evidence type="ECO:0000256" key="9">
    <source>
        <dbReference type="ARBA" id="ARBA00023136"/>
    </source>
</evidence>
<dbReference type="RefSeq" id="WP_126109529.1">
    <property type="nucleotide sequence ID" value="NZ_CP034465.1"/>
</dbReference>
<keyword evidence="4" id="KW-0813">Transport</keyword>
<keyword evidence="9" id="KW-0472">Membrane</keyword>
<dbReference type="Gene3D" id="1.10.287.1700">
    <property type="match status" value="1"/>
</dbReference>
<dbReference type="GO" id="GO:0009288">
    <property type="term" value="C:bacterial-type flagellum"/>
    <property type="evidence" value="ECO:0007669"/>
    <property type="project" value="InterPro"/>
</dbReference>
<evidence type="ECO:0000256" key="1">
    <source>
        <dbReference type="ARBA" id="ARBA00004413"/>
    </source>
</evidence>
<accession>A0A3S9HA85</accession>
<keyword evidence="11" id="KW-0175">Coiled coil</keyword>
<keyword evidence="12" id="KW-0966">Cell projection</keyword>
<sequence length="144" mass="17323">MASHKFSMEKILGWRFDLEDEARLQLSNLQDKWNRENLQLQSLIQENIKVKNDNLKNTQIQTLRYNDYYKMVIDEKIVQQKNQMDSTQAQINKAQEQLLDAHKNRRAMEKLKEKELTAAEETMKRLEQMQLDEFATMNYKQRAL</sequence>
<name>A0A3S9HA85_9LACT</name>
<dbReference type="KEGG" id="jeh:EJN90_06255"/>
<protein>
    <recommendedName>
        <fullName evidence="3">Flagellar FliJ protein</fullName>
    </recommendedName>
</protein>
<keyword evidence="13" id="KW-1185">Reference proteome</keyword>
<gene>
    <name evidence="12" type="primary">fliJ</name>
    <name evidence="12" type="ORF">EJN90_06255</name>
</gene>
<keyword evidence="8" id="KW-0653">Protein transport</keyword>
<dbReference type="GO" id="GO:0005886">
    <property type="term" value="C:plasma membrane"/>
    <property type="evidence" value="ECO:0007669"/>
    <property type="project" value="UniProtKB-SubCell"/>
</dbReference>
<dbReference type="InterPro" id="IPR012823">
    <property type="entry name" value="Flagell_FliJ"/>
</dbReference>
<keyword evidence="6" id="KW-0145">Chemotaxis</keyword>
<evidence type="ECO:0000256" key="6">
    <source>
        <dbReference type="ARBA" id="ARBA00022500"/>
    </source>
</evidence>
<dbReference type="GO" id="GO:0071973">
    <property type="term" value="P:bacterial-type flagellum-dependent cell motility"/>
    <property type="evidence" value="ECO:0007669"/>
    <property type="project" value="InterPro"/>
</dbReference>
<evidence type="ECO:0000256" key="4">
    <source>
        <dbReference type="ARBA" id="ARBA00022448"/>
    </source>
</evidence>
<dbReference type="AlphaFoldDB" id="A0A3S9HA85"/>
<evidence type="ECO:0000256" key="11">
    <source>
        <dbReference type="SAM" id="Coils"/>
    </source>
</evidence>
<keyword evidence="12" id="KW-0282">Flagellum</keyword>
<organism evidence="12 13">
    <name type="scientific">Jeotgalibaca ciconiae</name>
    <dbReference type="NCBI Taxonomy" id="2496265"/>
    <lineage>
        <taxon>Bacteria</taxon>
        <taxon>Bacillati</taxon>
        <taxon>Bacillota</taxon>
        <taxon>Bacilli</taxon>
        <taxon>Lactobacillales</taxon>
        <taxon>Carnobacteriaceae</taxon>
        <taxon>Jeotgalibaca</taxon>
    </lineage>
</organism>
<evidence type="ECO:0000313" key="12">
    <source>
        <dbReference type="EMBL" id="AZP04275.1"/>
    </source>
</evidence>
<evidence type="ECO:0000256" key="10">
    <source>
        <dbReference type="ARBA" id="ARBA00023225"/>
    </source>
</evidence>
<evidence type="ECO:0000256" key="8">
    <source>
        <dbReference type="ARBA" id="ARBA00022927"/>
    </source>
</evidence>
<dbReference type="OrthoDB" id="2165860at2"/>
<dbReference type="GO" id="GO:0006935">
    <property type="term" value="P:chemotaxis"/>
    <property type="evidence" value="ECO:0007669"/>
    <property type="project" value="UniProtKB-KW"/>
</dbReference>
<dbReference type="GO" id="GO:0044781">
    <property type="term" value="P:bacterial-type flagellum organization"/>
    <property type="evidence" value="ECO:0007669"/>
    <property type="project" value="UniProtKB-KW"/>
</dbReference>
<dbReference type="Pfam" id="PF02050">
    <property type="entry name" value="FliJ"/>
    <property type="match status" value="1"/>
</dbReference>
<keyword evidence="12" id="KW-0969">Cilium</keyword>
<reference evidence="13" key="1">
    <citation type="submission" date="2018-12" db="EMBL/GenBank/DDBJ databases">
        <title>Complete genome sequencing of Jeotgalibaca sp. H21T32.</title>
        <authorList>
            <person name="Bae J.-W."/>
            <person name="Lee S.-Y."/>
        </authorList>
    </citation>
    <scope>NUCLEOTIDE SEQUENCE [LARGE SCALE GENOMIC DNA]</scope>
    <source>
        <strain evidence="13">H21T32</strain>
    </source>
</reference>
<evidence type="ECO:0000256" key="2">
    <source>
        <dbReference type="ARBA" id="ARBA00010004"/>
    </source>
</evidence>
<dbReference type="EMBL" id="CP034465">
    <property type="protein sequence ID" value="AZP04275.1"/>
    <property type="molecule type" value="Genomic_DNA"/>
</dbReference>